<organism evidence="1 2">
    <name type="scientific">Trifolium medium</name>
    <dbReference type="NCBI Taxonomy" id="97028"/>
    <lineage>
        <taxon>Eukaryota</taxon>
        <taxon>Viridiplantae</taxon>
        <taxon>Streptophyta</taxon>
        <taxon>Embryophyta</taxon>
        <taxon>Tracheophyta</taxon>
        <taxon>Spermatophyta</taxon>
        <taxon>Magnoliopsida</taxon>
        <taxon>eudicotyledons</taxon>
        <taxon>Gunneridae</taxon>
        <taxon>Pentapetalae</taxon>
        <taxon>rosids</taxon>
        <taxon>fabids</taxon>
        <taxon>Fabales</taxon>
        <taxon>Fabaceae</taxon>
        <taxon>Papilionoideae</taxon>
        <taxon>50 kb inversion clade</taxon>
        <taxon>NPAAA clade</taxon>
        <taxon>Hologalegina</taxon>
        <taxon>IRL clade</taxon>
        <taxon>Trifolieae</taxon>
        <taxon>Trifolium</taxon>
    </lineage>
</organism>
<keyword evidence="2" id="KW-1185">Reference proteome</keyword>
<reference evidence="1 2" key="1">
    <citation type="journal article" date="2018" name="Front. Plant Sci.">
        <title>Red Clover (Trifolium pratense) and Zigzag Clover (T. medium) - A Picture of Genomic Similarities and Differences.</title>
        <authorList>
            <person name="Dluhosova J."/>
            <person name="Istvanek J."/>
            <person name="Nedelnik J."/>
            <person name="Repkova J."/>
        </authorList>
    </citation>
    <scope>NUCLEOTIDE SEQUENCE [LARGE SCALE GENOMIC DNA]</scope>
    <source>
        <strain evidence="2">cv. 10/8</strain>
        <tissue evidence="1">Leaf</tissue>
    </source>
</reference>
<dbReference type="EMBL" id="LXQA010064509">
    <property type="protein sequence ID" value="MCI07193.1"/>
    <property type="molecule type" value="Genomic_DNA"/>
</dbReference>
<name>A0A392P551_9FABA</name>
<evidence type="ECO:0000313" key="1">
    <source>
        <dbReference type="EMBL" id="MCI07193.1"/>
    </source>
</evidence>
<dbReference type="Proteomes" id="UP000265520">
    <property type="component" value="Unassembled WGS sequence"/>
</dbReference>
<sequence length="111" mass="12812">AEDLGKSKVVAFKTEGLIRSEPMSSELEGLNFLELRIAESKALKKSRSKNLKLMVQSKSEPKYFSSKILSTSKYKFRDISRQKLFKTRILKDSEPYYLRAKGTKEEEILCN</sequence>
<comment type="caution">
    <text evidence="1">The sequence shown here is derived from an EMBL/GenBank/DDBJ whole genome shotgun (WGS) entry which is preliminary data.</text>
</comment>
<evidence type="ECO:0000313" key="2">
    <source>
        <dbReference type="Proteomes" id="UP000265520"/>
    </source>
</evidence>
<proteinExistence type="predicted"/>
<feature type="non-terminal residue" evidence="1">
    <location>
        <position position="1"/>
    </location>
</feature>
<accession>A0A392P551</accession>
<dbReference type="AlphaFoldDB" id="A0A392P551"/>
<protein>
    <submittedName>
        <fullName evidence="1">Uncharacterized protein</fullName>
    </submittedName>
</protein>